<accession>A0A2N5DT13</accession>
<gene>
    <name evidence="1" type="ORF">CYR55_22775</name>
</gene>
<keyword evidence="2" id="KW-1185">Reference proteome</keyword>
<dbReference type="OrthoDB" id="9901553at2"/>
<feature type="non-terminal residue" evidence="1">
    <location>
        <position position="118"/>
    </location>
</feature>
<protein>
    <submittedName>
        <fullName evidence="1">Uncharacterized protein</fullName>
    </submittedName>
</protein>
<dbReference type="EMBL" id="PJZF01000063">
    <property type="protein sequence ID" value="PLR29426.1"/>
    <property type="molecule type" value="Genomic_DNA"/>
</dbReference>
<organism evidence="1 2">
    <name type="scientific">Chimaeribacter californicus</name>
    <dbReference type="NCBI Taxonomy" id="2060067"/>
    <lineage>
        <taxon>Bacteria</taxon>
        <taxon>Pseudomonadati</taxon>
        <taxon>Pseudomonadota</taxon>
        <taxon>Gammaproteobacteria</taxon>
        <taxon>Enterobacterales</taxon>
        <taxon>Yersiniaceae</taxon>
        <taxon>Chimaeribacter</taxon>
    </lineage>
</organism>
<sequence length="118" mass="12881">MAGNNPTDSKRDAITFNIASDIKASPAATRFLDEYRENSVRAIKRTKILGAFRAGQMIEECGLSPVFSFLDTENFTRLSVEQRQQLLLARMQEFMGVTPFSIPAAAPAARVEAPAASA</sequence>
<evidence type="ECO:0000313" key="1">
    <source>
        <dbReference type="EMBL" id="PLR29426.1"/>
    </source>
</evidence>
<dbReference type="RefSeq" id="WP_146001036.1">
    <property type="nucleotide sequence ID" value="NZ_PJZF01000063.1"/>
</dbReference>
<name>A0A2N5DT13_9GAMM</name>
<proteinExistence type="predicted"/>
<dbReference type="Proteomes" id="UP000234240">
    <property type="component" value="Unassembled WGS sequence"/>
</dbReference>
<evidence type="ECO:0000313" key="2">
    <source>
        <dbReference type="Proteomes" id="UP000234240"/>
    </source>
</evidence>
<dbReference type="AlphaFoldDB" id="A0A2N5DT13"/>
<comment type="caution">
    <text evidence="1">The sequence shown here is derived from an EMBL/GenBank/DDBJ whole genome shotgun (WGS) entry which is preliminary data.</text>
</comment>
<reference evidence="1 2" key="1">
    <citation type="submission" date="2017-12" db="EMBL/GenBank/DDBJ databases">
        <title>Characterization of six clinical isolates of Enterochimera gen. nov., a novel genus of the Yersiniaciae family and the three species Enterochimera arupensis sp. nov., Enterochimera coloradensis sp. nov, and Enterochimera californica sp. nov.</title>
        <authorList>
            <person name="Rossi A."/>
            <person name="Fisher M."/>
        </authorList>
    </citation>
    <scope>NUCLEOTIDE SEQUENCE [LARGE SCALE GENOMIC DNA]</scope>
    <source>
        <strain evidence="2">2015-Iso6</strain>
    </source>
</reference>